<name>A0A518HPU9_9BACT</name>
<dbReference type="PANTHER" id="PTHR22946">
    <property type="entry name" value="DIENELACTONE HYDROLASE DOMAIN-CONTAINING PROTEIN-RELATED"/>
    <property type="match status" value="1"/>
</dbReference>
<sequence length="294" mass="32425">MNEYESTSYRVKFPSGTERVHLAGIVDRPKVWHPWKDAGHTRLRPVVVYSHCFTCNKDFKATVKISRALARYGIAVLRYDMTGLGGSEGDFSKTNFTTNLRDLAAAVRFANEELGPVTALVGHSFGGIASLVTAAKSFQNDHDNLLANLRFVATLAAPSDTHHLATLLSRMNPAIESEGQGNVTIGGIEWTIRRQMLEDFRRHNVTDLLPQVACPVLLMHSPVDETVGIDHALRMMSLIQTDRSAAATAITPVSLMALPDADHLLAKHPQDLTFVSQILAAWCHRFLSDDRRSG</sequence>
<dbReference type="InterPro" id="IPR050261">
    <property type="entry name" value="FrsA_esterase"/>
</dbReference>
<evidence type="ECO:0000313" key="4">
    <source>
        <dbReference type="EMBL" id="QDV42868.1"/>
    </source>
</evidence>
<dbReference type="Gene3D" id="3.40.50.1820">
    <property type="entry name" value="alpha/beta hydrolase"/>
    <property type="match status" value="1"/>
</dbReference>
<reference evidence="4 5" key="1">
    <citation type="submission" date="2019-03" db="EMBL/GenBank/DDBJ databases">
        <title>Deep-cultivation of Planctomycetes and their phenomic and genomic characterization uncovers novel biology.</title>
        <authorList>
            <person name="Wiegand S."/>
            <person name="Jogler M."/>
            <person name="Boedeker C."/>
            <person name="Pinto D."/>
            <person name="Vollmers J."/>
            <person name="Rivas-Marin E."/>
            <person name="Kohn T."/>
            <person name="Peeters S.H."/>
            <person name="Heuer A."/>
            <person name="Rast P."/>
            <person name="Oberbeckmann S."/>
            <person name="Bunk B."/>
            <person name="Jeske O."/>
            <person name="Meyerdierks A."/>
            <person name="Storesund J.E."/>
            <person name="Kallscheuer N."/>
            <person name="Luecker S."/>
            <person name="Lage O.M."/>
            <person name="Pohl T."/>
            <person name="Merkel B.J."/>
            <person name="Hornburger P."/>
            <person name="Mueller R.-W."/>
            <person name="Bruemmer F."/>
            <person name="Labrenz M."/>
            <person name="Spormann A.M."/>
            <person name="Op den Camp H."/>
            <person name="Overmann J."/>
            <person name="Amann R."/>
            <person name="Jetten M.S.M."/>
            <person name="Mascher T."/>
            <person name="Medema M.H."/>
            <person name="Devos D.P."/>
            <person name="Kaster A.-K."/>
            <person name="Ovreas L."/>
            <person name="Rohde M."/>
            <person name="Galperin M.Y."/>
            <person name="Jogler C."/>
        </authorList>
    </citation>
    <scope>NUCLEOTIDE SEQUENCE [LARGE SCALE GENOMIC DNA]</scope>
    <source>
        <strain evidence="4 5">Enr13</strain>
    </source>
</reference>
<comment type="similarity">
    <text evidence="2">Belongs to the AB hydrolase superfamily. FUS2 hydrolase family.</text>
</comment>
<dbReference type="InterPro" id="IPR000073">
    <property type="entry name" value="AB_hydrolase_1"/>
</dbReference>
<evidence type="ECO:0000259" key="3">
    <source>
        <dbReference type="Pfam" id="PF12697"/>
    </source>
</evidence>
<proteinExistence type="inferred from homology"/>
<accession>A0A518HPU9</accession>
<feature type="domain" description="AB hydrolase-1" evidence="3">
    <location>
        <begin position="64"/>
        <end position="271"/>
    </location>
</feature>
<keyword evidence="5" id="KW-1185">Reference proteome</keyword>
<protein>
    <submittedName>
        <fullName evidence="4">Alpha/beta hydrolase family protein</fullName>
    </submittedName>
</protein>
<dbReference type="Proteomes" id="UP000319004">
    <property type="component" value="Chromosome"/>
</dbReference>
<gene>
    <name evidence="4" type="ORF">Enr13x_27190</name>
</gene>
<evidence type="ECO:0000256" key="2">
    <source>
        <dbReference type="ARBA" id="ARBA00038115"/>
    </source>
</evidence>
<dbReference type="AlphaFoldDB" id="A0A518HPU9"/>
<dbReference type="KEGG" id="snep:Enr13x_27190"/>
<dbReference type="GO" id="GO:0052689">
    <property type="term" value="F:carboxylic ester hydrolase activity"/>
    <property type="evidence" value="ECO:0007669"/>
    <property type="project" value="UniProtKB-ARBA"/>
</dbReference>
<dbReference type="EMBL" id="CP037423">
    <property type="protein sequence ID" value="QDV42868.1"/>
    <property type="molecule type" value="Genomic_DNA"/>
</dbReference>
<dbReference type="RefSeq" id="WP_231744255.1">
    <property type="nucleotide sequence ID" value="NZ_CP037423.1"/>
</dbReference>
<dbReference type="SUPFAM" id="SSF53474">
    <property type="entry name" value="alpha/beta-Hydrolases"/>
    <property type="match status" value="1"/>
</dbReference>
<organism evidence="4 5">
    <name type="scientific">Stieleria neptunia</name>
    <dbReference type="NCBI Taxonomy" id="2527979"/>
    <lineage>
        <taxon>Bacteria</taxon>
        <taxon>Pseudomonadati</taxon>
        <taxon>Planctomycetota</taxon>
        <taxon>Planctomycetia</taxon>
        <taxon>Pirellulales</taxon>
        <taxon>Pirellulaceae</taxon>
        <taxon>Stieleria</taxon>
    </lineage>
</organism>
<dbReference type="Pfam" id="PF12697">
    <property type="entry name" value="Abhydrolase_6"/>
    <property type="match status" value="1"/>
</dbReference>
<keyword evidence="1 4" id="KW-0378">Hydrolase</keyword>
<evidence type="ECO:0000256" key="1">
    <source>
        <dbReference type="ARBA" id="ARBA00022801"/>
    </source>
</evidence>
<dbReference type="PANTHER" id="PTHR22946:SF9">
    <property type="entry name" value="POLYKETIDE TRANSFERASE AF380"/>
    <property type="match status" value="1"/>
</dbReference>
<evidence type="ECO:0000313" key="5">
    <source>
        <dbReference type="Proteomes" id="UP000319004"/>
    </source>
</evidence>
<dbReference type="InterPro" id="IPR029058">
    <property type="entry name" value="AB_hydrolase_fold"/>
</dbReference>